<gene>
    <name evidence="9" type="primary">100632777</name>
</gene>
<dbReference type="eggNOG" id="KOG0504">
    <property type="taxonomic scope" value="Eukaryota"/>
</dbReference>
<name>A0A1X7VQ59_AMPQE</name>
<evidence type="ECO:0000313" key="9">
    <source>
        <dbReference type="EnsemblMetazoa" id="Aqu2.1.42217_001"/>
    </source>
</evidence>
<feature type="binding site" evidence="7">
    <location>
        <position position="159"/>
    </location>
    <ligand>
        <name>AMP</name>
        <dbReference type="ChEBI" id="CHEBI:456215"/>
    </ligand>
</feature>
<reference evidence="10" key="1">
    <citation type="journal article" date="2010" name="Nature">
        <title>The Amphimedon queenslandica genome and the evolution of animal complexity.</title>
        <authorList>
            <person name="Srivastava M."/>
            <person name="Simakov O."/>
            <person name="Chapman J."/>
            <person name="Fahey B."/>
            <person name="Gauthier M.E."/>
            <person name="Mitros T."/>
            <person name="Richards G.S."/>
            <person name="Conaco C."/>
            <person name="Dacre M."/>
            <person name="Hellsten U."/>
            <person name="Larroux C."/>
            <person name="Putnam N.H."/>
            <person name="Stanke M."/>
            <person name="Adamska M."/>
            <person name="Darling A."/>
            <person name="Degnan S.M."/>
            <person name="Oakley T.H."/>
            <person name="Plachetzki D.C."/>
            <person name="Zhai Y."/>
            <person name="Adamski M."/>
            <person name="Calcino A."/>
            <person name="Cummins S.F."/>
            <person name="Goodstein D.M."/>
            <person name="Harris C."/>
            <person name="Jackson D.J."/>
            <person name="Leys S.P."/>
            <person name="Shu S."/>
            <person name="Woodcroft B.J."/>
            <person name="Vervoort M."/>
            <person name="Kosik K.S."/>
            <person name="Manning G."/>
            <person name="Degnan B.M."/>
            <person name="Rokhsar D.S."/>
        </authorList>
    </citation>
    <scope>NUCLEOTIDE SEQUENCE [LARGE SCALE GENOMIC DNA]</scope>
</reference>
<dbReference type="EnsemblMetazoa" id="XM_020002334.1">
    <property type="protein sequence ID" value="XP_019857893.1"/>
    <property type="gene ID" value="LOC100632777"/>
</dbReference>
<dbReference type="EnsemblMetazoa" id="XM_020002325.1">
    <property type="protein sequence ID" value="XP_019857884.1"/>
    <property type="gene ID" value="LOC100632777"/>
</dbReference>
<evidence type="ECO:0000256" key="6">
    <source>
        <dbReference type="ARBA" id="ARBA00023134"/>
    </source>
</evidence>
<feature type="binding site" evidence="7">
    <location>
        <begin position="14"/>
        <end position="19"/>
    </location>
    <ligand>
        <name>GTP</name>
        <dbReference type="ChEBI" id="CHEBI:37565"/>
    </ligand>
</feature>
<keyword evidence="10" id="KW-1185">Reference proteome</keyword>
<dbReference type="GO" id="GO:0046033">
    <property type="term" value="P:AMP metabolic process"/>
    <property type="evidence" value="ECO:0007669"/>
    <property type="project" value="UniProtKB-UniRule"/>
</dbReference>
<keyword evidence="6 7" id="KW-0342">GTP-binding</keyword>
<keyword evidence="3 7" id="KW-0547">Nucleotide-binding</keyword>
<dbReference type="STRING" id="400682.A0A1X7VQ59"/>
<dbReference type="OrthoDB" id="439792at2759"/>
<organism evidence="9">
    <name type="scientific">Amphimedon queenslandica</name>
    <name type="common">Sponge</name>
    <dbReference type="NCBI Taxonomy" id="400682"/>
    <lineage>
        <taxon>Eukaryota</taxon>
        <taxon>Metazoa</taxon>
        <taxon>Porifera</taxon>
        <taxon>Demospongiae</taxon>
        <taxon>Heteroscleromorpha</taxon>
        <taxon>Haplosclerida</taxon>
        <taxon>Niphatidae</taxon>
        <taxon>Amphimedon</taxon>
    </lineage>
</organism>
<dbReference type="EnsemblMetazoa" id="Aqu2.1.42217_001">
    <property type="protein sequence ID" value="Aqu2.1.42217_001"/>
    <property type="gene ID" value="Aqu2.1.42217"/>
</dbReference>
<dbReference type="GO" id="GO:0004017">
    <property type="term" value="F:AMP kinase activity"/>
    <property type="evidence" value="ECO:0007669"/>
    <property type="project" value="InterPro"/>
</dbReference>
<dbReference type="InterPro" id="IPR007862">
    <property type="entry name" value="Adenylate_kinase_lid-dom"/>
</dbReference>
<proteinExistence type="inferred from homology"/>
<dbReference type="CDD" id="cd01428">
    <property type="entry name" value="ADK"/>
    <property type="match status" value="1"/>
</dbReference>
<accession>A0A1X7VQ59</accession>
<dbReference type="HAMAP" id="MF_03169">
    <property type="entry name" value="Adenylate_kinase_AK3"/>
    <property type="match status" value="1"/>
</dbReference>
<feature type="binding site" evidence="7">
    <location>
        <position position="170"/>
    </location>
    <ligand>
        <name>AMP</name>
        <dbReference type="ChEBI" id="CHEBI:456215"/>
    </ligand>
</feature>
<keyword evidence="5 7" id="KW-0496">Mitochondrion</keyword>
<dbReference type="NCBIfam" id="TIGR01351">
    <property type="entry name" value="adk"/>
    <property type="match status" value="1"/>
</dbReference>
<sequence length="214" mass="24397">MAAPLRLLILGPPGSGKGTICKKIVDTYLLAHLSSGDILRGHIIRETELGKEVKSYLDNGLLVPDKTMVNLMTTEIKSMAQNQGWILDGFPRTLSQGKELARHETFRVALYLDVPFRTIIDRVKDRLVHLPSGRVYNLEYNKPKVPGRDDITGELLTQRPDDRPDTVLRRLESYKEMTEPLLTFYKKKEQLKTFTGETSDAIWIDVKKYLDLLS</sequence>
<feature type="region of interest" description="NMPbind" evidence="7">
    <location>
        <begin position="34"/>
        <end position="63"/>
    </location>
</feature>
<dbReference type="FunFam" id="3.40.50.300:FF:000106">
    <property type="entry name" value="Adenylate kinase mitochondrial"/>
    <property type="match status" value="1"/>
</dbReference>
<dbReference type="PANTHER" id="PTHR23359">
    <property type="entry name" value="NUCLEOTIDE KINASE"/>
    <property type="match status" value="1"/>
</dbReference>
<dbReference type="KEGG" id="aqu:100632777"/>
<dbReference type="GO" id="GO:0046041">
    <property type="term" value="P:ITP metabolic process"/>
    <property type="evidence" value="ECO:0007669"/>
    <property type="project" value="UniProtKB-UniRule"/>
</dbReference>
<dbReference type="Pfam" id="PF00406">
    <property type="entry name" value="ADK"/>
    <property type="match status" value="1"/>
</dbReference>
<dbReference type="AlphaFoldDB" id="A0A1X7VQ59"/>
<feature type="binding site" evidence="7">
    <location>
        <begin position="89"/>
        <end position="92"/>
    </location>
    <ligand>
        <name>AMP</name>
        <dbReference type="ChEBI" id="CHEBI:456215"/>
    </ligand>
</feature>
<evidence type="ECO:0000259" key="8">
    <source>
        <dbReference type="Pfam" id="PF05191"/>
    </source>
</evidence>
<evidence type="ECO:0000256" key="2">
    <source>
        <dbReference type="ARBA" id="ARBA00022679"/>
    </source>
</evidence>
<dbReference type="InterPro" id="IPR028586">
    <property type="entry name" value="AK3/Ak4_mitochondrial"/>
</dbReference>
<protein>
    <recommendedName>
        <fullName evidence="7">GTP:AMP phosphotransferase, mitochondrial</fullName>
        <ecNumber evidence="7">2.7.4.10</ecNumber>
    </recommendedName>
    <alternativeName>
        <fullName evidence="7">Adenylate kinase 3</fullName>
        <shortName evidence="7">AK 3</shortName>
    </alternativeName>
</protein>
<dbReference type="EnsemblMetazoa" id="XM_003383183.3">
    <property type="protein sequence ID" value="XP_003383231.1"/>
    <property type="gene ID" value="LOC100632777"/>
</dbReference>
<feature type="domain" description="Adenylate kinase active site lid" evidence="8">
    <location>
        <begin position="126"/>
        <end position="161"/>
    </location>
</feature>
<feature type="binding site" evidence="7">
    <location>
        <position position="199"/>
    </location>
    <ligand>
        <name>GTP</name>
        <dbReference type="ChEBI" id="CHEBI:37565"/>
    </ligand>
</feature>
<comment type="domain">
    <text evidence="7">Consists of three domains, a large central CORE domain and two small peripheral domains, NMPbind and LID, which undergo movements during catalysis. The LID domain closes over the site of phosphoryl transfer upon GTP binding. Assembling and dissambling the active center during each catalytic cycle provides an effective means to prevent GTP hydrolysis.</text>
</comment>
<dbReference type="GO" id="GO:0046039">
    <property type="term" value="P:GTP metabolic process"/>
    <property type="evidence" value="ECO:0007669"/>
    <property type="project" value="UniProtKB-UniRule"/>
</dbReference>
<dbReference type="InterPro" id="IPR033690">
    <property type="entry name" value="Adenylat_kinase_CS"/>
</dbReference>
<keyword evidence="4 7" id="KW-0418">Kinase</keyword>
<comment type="function">
    <text evidence="7">Involved in maintaining the homeostasis of cellular nucleotides by catalyzing the interconversion of nucleoside phosphates. Has GTP:AMP phosphotransferase and ITP:AMP phosphotransferase activities.</text>
</comment>
<dbReference type="SUPFAM" id="SSF52540">
    <property type="entry name" value="P-loop containing nucleoside triphosphate hydrolases"/>
    <property type="match status" value="1"/>
</dbReference>
<evidence type="ECO:0000256" key="3">
    <source>
        <dbReference type="ARBA" id="ARBA00022741"/>
    </source>
</evidence>
<comment type="similarity">
    <text evidence="7">Belongs to the adenylate kinase family. AK3 subfamily.</text>
</comment>
<feature type="binding site" evidence="7">
    <location>
        <begin position="135"/>
        <end position="136"/>
    </location>
    <ligand>
        <name>GTP</name>
        <dbReference type="ChEBI" id="CHEBI:37565"/>
    </ligand>
</feature>
<dbReference type="InParanoid" id="A0A1X7VQ59"/>
<dbReference type="eggNOG" id="KOG3078">
    <property type="taxonomic scope" value="Eukaryota"/>
</dbReference>
<feature type="binding site" evidence="7">
    <location>
        <position position="96"/>
    </location>
    <ligand>
        <name>AMP</name>
        <dbReference type="ChEBI" id="CHEBI:456215"/>
    </ligand>
</feature>
<dbReference type="GO" id="GO:0005524">
    <property type="term" value="F:ATP binding"/>
    <property type="evidence" value="ECO:0007669"/>
    <property type="project" value="InterPro"/>
</dbReference>
<dbReference type="SUPFAM" id="SSF57774">
    <property type="entry name" value="Microbial and mitochondrial ADK, insert 'zinc finger' domain"/>
    <property type="match status" value="1"/>
</dbReference>
<comment type="subunit">
    <text evidence="7">Monomer.</text>
</comment>
<dbReference type="Proteomes" id="UP000007879">
    <property type="component" value="Unassembled WGS sequence"/>
</dbReference>
<dbReference type="EC" id="2.7.4.10" evidence="7"/>
<dbReference type="GO" id="GO:0006172">
    <property type="term" value="P:ADP biosynthetic process"/>
    <property type="evidence" value="ECO:0007669"/>
    <property type="project" value="UniProtKB-UniRule"/>
</dbReference>
<comment type="catalytic activity">
    <reaction evidence="7">
        <text>a ribonucleoside 5'-triphosphate + AMP = a ribonucleoside 5'-diphosphate + ADP</text>
        <dbReference type="Rhea" id="RHEA:13749"/>
        <dbReference type="ChEBI" id="CHEBI:57930"/>
        <dbReference type="ChEBI" id="CHEBI:61557"/>
        <dbReference type="ChEBI" id="CHEBI:456215"/>
        <dbReference type="ChEBI" id="CHEBI:456216"/>
        <dbReference type="EC" id="2.7.4.10"/>
    </reaction>
</comment>
<dbReference type="Gene3D" id="3.40.50.300">
    <property type="entry name" value="P-loop containing nucleotide triphosphate hydrolases"/>
    <property type="match status" value="1"/>
</dbReference>
<evidence type="ECO:0000256" key="7">
    <source>
        <dbReference type="HAMAP-Rule" id="MF_03169"/>
    </source>
</evidence>
<keyword evidence="2 7" id="KW-0808">Transferase</keyword>
<evidence type="ECO:0000256" key="4">
    <source>
        <dbReference type="ARBA" id="ARBA00022777"/>
    </source>
</evidence>
<dbReference type="InterPro" id="IPR036193">
    <property type="entry name" value="ADK_active_lid_dom_sf"/>
</dbReference>
<dbReference type="InterPro" id="IPR000850">
    <property type="entry name" value="Adenylat/UMP-CMP_kin"/>
</dbReference>
<evidence type="ECO:0000313" key="10">
    <source>
        <dbReference type="Proteomes" id="UP000007879"/>
    </source>
</evidence>
<comment type="subcellular location">
    <subcellularLocation>
        <location evidence="1 7">Mitochondrion matrix</location>
    </subcellularLocation>
</comment>
<feature type="region of interest" description="LID" evidence="7">
    <location>
        <begin position="125"/>
        <end position="162"/>
    </location>
</feature>
<feature type="binding site" evidence="7">
    <location>
        <position position="35"/>
    </location>
    <ligand>
        <name>AMP</name>
        <dbReference type="ChEBI" id="CHEBI:456215"/>
    </ligand>
</feature>
<dbReference type="Pfam" id="PF05191">
    <property type="entry name" value="ADK_lid"/>
    <property type="match status" value="1"/>
</dbReference>
<dbReference type="InterPro" id="IPR027417">
    <property type="entry name" value="P-loop_NTPase"/>
</dbReference>
<dbReference type="PRINTS" id="PR00094">
    <property type="entry name" value="ADENYLTKNASE"/>
</dbReference>
<feature type="binding site" evidence="7">
    <location>
        <position position="126"/>
    </location>
    <ligand>
        <name>GTP</name>
        <dbReference type="ChEBI" id="CHEBI:37565"/>
    </ligand>
</feature>
<dbReference type="PROSITE" id="PS00113">
    <property type="entry name" value="ADENYLATE_KINASE"/>
    <property type="match status" value="1"/>
</dbReference>
<feature type="binding site" evidence="7">
    <location>
        <begin position="61"/>
        <end position="63"/>
    </location>
    <ligand>
        <name>AMP</name>
        <dbReference type="ChEBI" id="CHEBI:456215"/>
    </ligand>
</feature>
<dbReference type="GO" id="GO:0046899">
    <property type="term" value="F:nucleoside triphosphate adenylate kinase activity"/>
    <property type="evidence" value="ECO:0007669"/>
    <property type="project" value="UniProtKB-UniRule"/>
</dbReference>
<evidence type="ECO:0000256" key="1">
    <source>
        <dbReference type="ARBA" id="ARBA00004305"/>
    </source>
</evidence>
<feature type="binding site" evidence="7">
    <location>
        <position position="40"/>
    </location>
    <ligand>
        <name>AMP</name>
        <dbReference type="ChEBI" id="CHEBI:456215"/>
    </ligand>
</feature>
<evidence type="ECO:0000256" key="5">
    <source>
        <dbReference type="ARBA" id="ARBA00023128"/>
    </source>
</evidence>
<reference evidence="9" key="2">
    <citation type="submission" date="2017-05" db="UniProtKB">
        <authorList>
            <consortium name="EnsemblMetazoa"/>
        </authorList>
    </citation>
    <scope>IDENTIFICATION</scope>
</reference>
<dbReference type="GO" id="GO:0005759">
    <property type="term" value="C:mitochondrial matrix"/>
    <property type="evidence" value="ECO:0007669"/>
    <property type="project" value="UniProtKB-SubCell"/>
</dbReference>
<dbReference type="HAMAP" id="MF_00235">
    <property type="entry name" value="Adenylate_kinase_Adk"/>
    <property type="match status" value="1"/>
</dbReference>
<dbReference type="InterPro" id="IPR006259">
    <property type="entry name" value="Adenyl_kin_sub"/>
</dbReference>
<dbReference type="GO" id="GO:0005525">
    <property type="term" value="F:GTP binding"/>
    <property type="evidence" value="ECO:0007669"/>
    <property type="project" value="UniProtKB-KW"/>
</dbReference>